<gene>
    <name evidence="1" type="ORF">CYMTET_14171</name>
</gene>
<sequence length="76" mass="8106">MADGLDGNVVGPDAFDTFIEVLRERVRHERSGADIMLESVCGAQGAPENHTSFCKFPCAPGGGRVSDERTIPMGNL</sequence>
<accession>A0AAE0LAA3</accession>
<proteinExistence type="predicted"/>
<protein>
    <submittedName>
        <fullName evidence="1">Uncharacterized protein</fullName>
    </submittedName>
</protein>
<reference evidence="1 2" key="1">
    <citation type="journal article" date="2015" name="Genome Biol. Evol.">
        <title>Comparative Genomics of a Bacterivorous Green Alga Reveals Evolutionary Causalities and Consequences of Phago-Mixotrophic Mode of Nutrition.</title>
        <authorList>
            <person name="Burns J.A."/>
            <person name="Paasch A."/>
            <person name="Narechania A."/>
            <person name="Kim E."/>
        </authorList>
    </citation>
    <scope>NUCLEOTIDE SEQUENCE [LARGE SCALE GENOMIC DNA]</scope>
    <source>
        <strain evidence="1 2">PLY_AMNH</strain>
    </source>
</reference>
<comment type="caution">
    <text evidence="1">The sequence shown here is derived from an EMBL/GenBank/DDBJ whole genome shotgun (WGS) entry which is preliminary data.</text>
</comment>
<dbReference type="EMBL" id="LGRX02005838">
    <property type="protein sequence ID" value="KAK3277848.1"/>
    <property type="molecule type" value="Genomic_DNA"/>
</dbReference>
<evidence type="ECO:0000313" key="1">
    <source>
        <dbReference type="EMBL" id="KAK3277848.1"/>
    </source>
</evidence>
<dbReference type="Proteomes" id="UP001190700">
    <property type="component" value="Unassembled WGS sequence"/>
</dbReference>
<organism evidence="1 2">
    <name type="scientific">Cymbomonas tetramitiformis</name>
    <dbReference type="NCBI Taxonomy" id="36881"/>
    <lineage>
        <taxon>Eukaryota</taxon>
        <taxon>Viridiplantae</taxon>
        <taxon>Chlorophyta</taxon>
        <taxon>Pyramimonadophyceae</taxon>
        <taxon>Pyramimonadales</taxon>
        <taxon>Pyramimonadaceae</taxon>
        <taxon>Cymbomonas</taxon>
    </lineage>
</organism>
<name>A0AAE0LAA3_9CHLO</name>
<dbReference type="AlphaFoldDB" id="A0AAE0LAA3"/>
<evidence type="ECO:0000313" key="2">
    <source>
        <dbReference type="Proteomes" id="UP001190700"/>
    </source>
</evidence>
<keyword evidence="2" id="KW-1185">Reference proteome</keyword>